<keyword evidence="5" id="KW-1185">Reference proteome</keyword>
<evidence type="ECO:0000313" key="4">
    <source>
        <dbReference type="EMBL" id="EGD97517.1"/>
    </source>
</evidence>
<dbReference type="EMBL" id="GG698502">
    <property type="protein sequence ID" value="EGD97517.1"/>
    <property type="molecule type" value="Genomic_DNA"/>
</dbReference>
<dbReference type="PROSITE" id="PS50297">
    <property type="entry name" value="ANK_REP_REGION"/>
    <property type="match status" value="1"/>
</dbReference>
<dbReference type="InterPro" id="IPR002110">
    <property type="entry name" value="Ankyrin_rpt"/>
</dbReference>
<dbReference type="OrthoDB" id="4204812at2759"/>
<reference evidence="5" key="1">
    <citation type="journal article" date="2012" name="MBio">
        <title>Comparative genome analysis of Trichophyton rubrum and related dermatophytes reveals candidate genes involved in infection.</title>
        <authorList>
            <person name="Martinez D.A."/>
            <person name="Oliver B.G."/>
            <person name="Graeser Y."/>
            <person name="Goldberg J.M."/>
            <person name="Li W."/>
            <person name="Martinez-Rossi N.M."/>
            <person name="Monod M."/>
            <person name="Shelest E."/>
            <person name="Barton R.C."/>
            <person name="Birch E."/>
            <person name="Brakhage A.A."/>
            <person name="Chen Z."/>
            <person name="Gurr S.J."/>
            <person name="Heiman D."/>
            <person name="Heitman J."/>
            <person name="Kosti I."/>
            <person name="Rossi A."/>
            <person name="Saif S."/>
            <person name="Samalova M."/>
            <person name="Saunders C.W."/>
            <person name="Shea T."/>
            <person name="Summerbell R.C."/>
            <person name="Xu J."/>
            <person name="Young S."/>
            <person name="Zeng Q."/>
            <person name="Birren B.W."/>
            <person name="Cuomo C.A."/>
            <person name="White T.C."/>
        </authorList>
    </citation>
    <scope>NUCLEOTIDE SEQUENCE [LARGE SCALE GENOMIC DNA]</scope>
    <source>
        <strain evidence="5">CBS 112818</strain>
    </source>
</reference>
<dbReference type="HOGENOM" id="CLU_1469239_0_0_1"/>
<dbReference type="InterPro" id="IPR036770">
    <property type="entry name" value="Ankyrin_rpt-contain_sf"/>
</dbReference>
<proteinExistence type="predicted"/>
<dbReference type="Proteomes" id="UP000009172">
    <property type="component" value="Unassembled WGS sequence"/>
</dbReference>
<evidence type="ECO:0000256" key="2">
    <source>
        <dbReference type="ARBA" id="ARBA00023043"/>
    </source>
</evidence>
<evidence type="ECO:0000256" key="1">
    <source>
        <dbReference type="ARBA" id="ARBA00022737"/>
    </source>
</evidence>
<gene>
    <name evidence="4" type="ORF">TESG_04925</name>
</gene>
<dbReference type="Pfam" id="PF00023">
    <property type="entry name" value="Ank"/>
    <property type="match status" value="1"/>
</dbReference>
<name>F2S1R8_TRIT1</name>
<sequence>MDSFTPWVTALIERLVGLGADTEARAIVPGDRYRYSLGSYHLRLSLQTPLHWAASNGSVTVVKELLRHGANPVARDNAGSTPALCAVYAQACDSCSYFIAKRQQVIKLLPTHGARLEDKDASAYNNVLAAILHHRLPGYIMQVSCGLVKTKVEVEVHSKLQKQGQLNGDVVLSMLKRGSFYIAT</sequence>
<dbReference type="PANTHER" id="PTHR24180:SF45">
    <property type="entry name" value="POLY [ADP-RIBOSE] POLYMERASE TANKYRASE"/>
    <property type="match status" value="1"/>
</dbReference>
<evidence type="ECO:0000256" key="3">
    <source>
        <dbReference type="PROSITE-ProRule" id="PRU00023"/>
    </source>
</evidence>
<dbReference type="SMART" id="SM00248">
    <property type="entry name" value="ANK"/>
    <property type="match status" value="1"/>
</dbReference>
<dbReference type="SUPFAM" id="SSF48403">
    <property type="entry name" value="Ankyrin repeat"/>
    <property type="match status" value="1"/>
</dbReference>
<dbReference type="AlphaFoldDB" id="F2S1R8"/>
<dbReference type="PANTHER" id="PTHR24180">
    <property type="entry name" value="CYCLIN-DEPENDENT KINASE INHIBITOR 2C-RELATED"/>
    <property type="match status" value="1"/>
</dbReference>
<keyword evidence="2 3" id="KW-0040">ANK repeat</keyword>
<dbReference type="PROSITE" id="PS50088">
    <property type="entry name" value="ANK_REPEAT"/>
    <property type="match status" value="1"/>
</dbReference>
<keyword evidence="1" id="KW-0677">Repeat</keyword>
<feature type="repeat" description="ANK" evidence="3">
    <location>
        <begin position="45"/>
        <end position="77"/>
    </location>
</feature>
<dbReference type="InterPro" id="IPR051637">
    <property type="entry name" value="Ank_repeat_dom-contain_49"/>
</dbReference>
<protein>
    <submittedName>
        <fullName evidence="4">Uncharacterized protein</fullName>
    </submittedName>
</protein>
<accession>F2S1R8</accession>
<evidence type="ECO:0000313" key="5">
    <source>
        <dbReference type="Proteomes" id="UP000009172"/>
    </source>
</evidence>
<organism evidence="4 5">
    <name type="scientific">Trichophyton tonsurans (strain CBS 112818)</name>
    <name type="common">Scalp ringworm fungus</name>
    <dbReference type="NCBI Taxonomy" id="647933"/>
    <lineage>
        <taxon>Eukaryota</taxon>
        <taxon>Fungi</taxon>
        <taxon>Dikarya</taxon>
        <taxon>Ascomycota</taxon>
        <taxon>Pezizomycotina</taxon>
        <taxon>Eurotiomycetes</taxon>
        <taxon>Eurotiomycetidae</taxon>
        <taxon>Onygenales</taxon>
        <taxon>Arthrodermataceae</taxon>
        <taxon>Trichophyton</taxon>
    </lineage>
</organism>
<dbReference type="Gene3D" id="1.25.40.20">
    <property type="entry name" value="Ankyrin repeat-containing domain"/>
    <property type="match status" value="1"/>
</dbReference>